<comment type="subcellular location">
    <subcellularLocation>
        <location evidence="1">Membrane</location>
    </subcellularLocation>
</comment>
<evidence type="ECO:0000256" key="1">
    <source>
        <dbReference type="ARBA" id="ARBA00004370"/>
    </source>
</evidence>
<dbReference type="CDD" id="cd11072">
    <property type="entry name" value="CYP71-like"/>
    <property type="match status" value="1"/>
</dbReference>
<dbReference type="SUPFAM" id="SSF48264">
    <property type="entry name" value="Cytochrome P450"/>
    <property type="match status" value="2"/>
</dbReference>
<evidence type="ECO:0000256" key="6">
    <source>
        <dbReference type="ARBA" id="ARBA00022723"/>
    </source>
</evidence>
<organism evidence="15 16">
    <name type="scientific">Lactuca sativa</name>
    <name type="common">Garden lettuce</name>
    <dbReference type="NCBI Taxonomy" id="4236"/>
    <lineage>
        <taxon>Eukaryota</taxon>
        <taxon>Viridiplantae</taxon>
        <taxon>Streptophyta</taxon>
        <taxon>Embryophyta</taxon>
        <taxon>Tracheophyta</taxon>
        <taxon>Spermatophyta</taxon>
        <taxon>Magnoliopsida</taxon>
        <taxon>eudicotyledons</taxon>
        <taxon>Gunneridae</taxon>
        <taxon>Pentapetalae</taxon>
        <taxon>asterids</taxon>
        <taxon>campanulids</taxon>
        <taxon>Asterales</taxon>
        <taxon>Asteraceae</taxon>
        <taxon>Cichorioideae</taxon>
        <taxon>Cichorieae</taxon>
        <taxon>Lactucinae</taxon>
        <taxon>Lactuca</taxon>
    </lineage>
</organism>
<dbReference type="PRINTS" id="PR00385">
    <property type="entry name" value="P450"/>
</dbReference>
<comment type="pathway">
    <text evidence="2">Secondary metabolite biosynthesis; terpenoid biosynthesis.</text>
</comment>
<dbReference type="GO" id="GO:0016020">
    <property type="term" value="C:membrane"/>
    <property type="evidence" value="ECO:0007669"/>
    <property type="project" value="UniProtKB-SubCell"/>
</dbReference>
<protein>
    <recommendedName>
        <fullName evidence="17">Cytochrome P450</fullName>
    </recommendedName>
</protein>
<dbReference type="InterPro" id="IPR001128">
    <property type="entry name" value="Cyt_P450"/>
</dbReference>
<gene>
    <name evidence="15" type="ORF">LSAT_V11C200091030</name>
</gene>
<keyword evidence="7 14" id="KW-1133">Transmembrane helix</keyword>
<dbReference type="AlphaFoldDB" id="A0A9R1WEJ4"/>
<evidence type="ECO:0008006" key="17">
    <source>
        <dbReference type="Google" id="ProtNLM"/>
    </source>
</evidence>
<name>A0A9R1WEJ4_LACSA</name>
<evidence type="ECO:0000256" key="3">
    <source>
        <dbReference type="ARBA" id="ARBA00010617"/>
    </source>
</evidence>
<keyword evidence="8 13" id="KW-0560">Oxidoreductase</keyword>
<evidence type="ECO:0000256" key="14">
    <source>
        <dbReference type="SAM" id="Phobius"/>
    </source>
</evidence>
<dbReference type="Proteomes" id="UP000235145">
    <property type="component" value="Unassembled WGS sequence"/>
</dbReference>
<dbReference type="EMBL" id="NBSK02000002">
    <property type="protein sequence ID" value="KAJ0221040.1"/>
    <property type="molecule type" value="Genomic_DNA"/>
</dbReference>
<evidence type="ECO:0000256" key="2">
    <source>
        <dbReference type="ARBA" id="ARBA00004721"/>
    </source>
</evidence>
<dbReference type="GO" id="GO:0016491">
    <property type="term" value="F:oxidoreductase activity"/>
    <property type="evidence" value="ECO:0000318"/>
    <property type="project" value="GO_Central"/>
</dbReference>
<evidence type="ECO:0000256" key="8">
    <source>
        <dbReference type="ARBA" id="ARBA00023002"/>
    </source>
</evidence>
<keyword evidence="6 12" id="KW-0479">Metal-binding</keyword>
<feature type="transmembrane region" description="Helical" evidence="14">
    <location>
        <begin position="119"/>
        <end position="141"/>
    </location>
</feature>
<comment type="similarity">
    <text evidence="3 13">Belongs to the cytochrome P450 family.</text>
</comment>
<keyword evidence="4 12" id="KW-0349">Heme</keyword>
<dbReference type="InterPro" id="IPR017972">
    <property type="entry name" value="Cyt_P450_CS"/>
</dbReference>
<dbReference type="GO" id="GO:0005506">
    <property type="term" value="F:iron ion binding"/>
    <property type="evidence" value="ECO:0007669"/>
    <property type="project" value="InterPro"/>
</dbReference>
<evidence type="ECO:0000256" key="9">
    <source>
        <dbReference type="ARBA" id="ARBA00023004"/>
    </source>
</evidence>
<dbReference type="FunFam" id="1.10.630.10:FF:000011">
    <property type="entry name" value="Cytochrome P450 83B1"/>
    <property type="match status" value="1"/>
</dbReference>
<proteinExistence type="inferred from homology"/>
<dbReference type="InterPro" id="IPR002401">
    <property type="entry name" value="Cyt_P450_E_grp-I"/>
</dbReference>
<keyword evidence="5 14" id="KW-0812">Transmembrane</keyword>
<keyword evidence="11 14" id="KW-0472">Membrane</keyword>
<dbReference type="Gene3D" id="1.10.630.10">
    <property type="entry name" value="Cytochrome P450"/>
    <property type="match status" value="2"/>
</dbReference>
<comment type="caution">
    <text evidence="15">The sequence shown here is derived from an EMBL/GenBank/DDBJ whole genome shotgun (WGS) entry which is preliminary data.</text>
</comment>
<dbReference type="GO" id="GO:0020037">
    <property type="term" value="F:heme binding"/>
    <property type="evidence" value="ECO:0007669"/>
    <property type="project" value="InterPro"/>
</dbReference>
<evidence type="ECO:0000256" key="11">
    <source>
        <dbReference type="ARBA" id="ARBA00023136"/>
    </source>
</evidence>
<dbReference type="PANTHER" id="PTHR47955">
    <property type="entry name" value="CYTOCHROME P450 FAMILY 71 PROTEIN"/>
    <property type="match status" value="1"/>
</dbReference>
<dbReference type="GO" id="GO:0016712">
    <property type="term" value="F:oxidoreductase activity, acting on paired donors, with incorporation or reduction of molecular oxygen, reduced flavin or flavoprotein as one donor, and incorporation of one atom of oxygen"/>
    <property type="evidence" value="ECO:0007669"/>
    <property type="project" value="UniProtKB-ARBA"/>
</dbReference>
<evidence type="ECO:0000256" key="13">
    <source>
        <dbReference type="RuleBase" id="RU000461"/>
    </source>
</evidence>
<feature type="binding site" description="axial binding residue" evidence="12">
    <location>
        <position position="568"/>
    </location>
    <ligand>
        <name>heme</name>
        <dbReference type="ChEBI" id="CHEBI:30413"/>
    </ligand>
    <ligandPart>
        <name>Fe</name>
        <dbReference type="ChEBI" id="CHEBI:18248"/>
    </ligandPart>
</feature>
<dbReference type="Pfam" id="PF00067">
    <property type="entry name" value="p450"/>
    <property type="match status" value="2"/>
</dbReference>
<evidence type="ECO:0000256" key="10">
    <source>
        <dbReference type="ARBA" id="ARBA00023033"/>
    </source>
</evidence>
<evidence type="ECO:0000313" key="15">
    <source>
        <dbReference type="EMBL" id="KAJ0221040.1"/>
    </source>
</evidence>
<dbReference type="PROSITE" id="PS00086">
    <property type="entry name" value="CYTOCHROME_P450"/>
    <property type="match status" value="1"/>
</dbReference>
<dbReference type="GO" id="GO:0051762">
    <property type="term" value="P:sesquiterpene biosynthetic process"/>
    <property type="evidence" value="ECO:0007669"/>
    <property type="project" value="UniProtKB-ARBA"/>
</dbReference>
<accession>A0A9R1WEJ4</accession>
<dbReference type="InterPro" id="IPR036396">
    <property type="entry name" value="Cyt_P450_sf"/>
</dbReference>
<reference evidence="15 16" key="1">
    <citation type="journal article" date="2017" name="Nat. Commun.">
        <title>Genome assembly with in vitro proximity ligation data and whole-genome triplication in lettuce.</title>
        <authorList>
            <person name="Reyes-Chin-Wo S."/>
            <person name="Wang Z."/>
            <person name="Yang X."/>
            <person name="Kozik A."/>
            <person name="Arikit S."/>
            <person name="Song C."/>
            <person name="Xia L."/>
            <person name="Froenicke L."/>
            <person name="Lavelle D.O."/>
            <person name="Truco M.J."/>
            <person name="Xia R."/>
            <person name="Zhu S."/>
            <person name="Xu C."/>
            <person name="Xu H."/>
            <person name="Xu X."/>
            <person name="Cox K."/>
            <person name="Korf I."/>
            <person name="Meyers B.C."/>
            <person name="Michelmore R.W."/>
        </authorList>
    </citation>
    <scope>NUCLEOTIDE SEQUENCE [LARGE SCALE GENOMIC DNA]</scope>
    <source>
        <strain evidence="16">cv. Salinas</strain>
        <tissue evidence="15">Seedlings</tissue>
    </source>
</reference>
<dbReference type="PANTHER" id="PTHR47955:SF9">
    <property type="entry name" value="PREMNASPIRODIENE OXYGENASE-LIKE"/>
    <property type="match status" value="1"/>
</dbReference>
<keyword evidence="10 13" id="KW-0503">Monooxygenase</keyword>
<evidence type="ECO:0000313" key="16">
    <source>
        <dbReference type="Proteomes" id="UP000235145"/>
    </source>
</evidence>
<evidence type="ECO:0000256" key="12">
    <source>
        <dbReference type="PIRSR" id="PIRSR602401-1"/>
    </source>
</evidence>
<comment type="cofactor">
    <cofactor evidence="12">
        <name>heme</name>
        <dbReference type="ChEBI" id="CHEBI:30413"/>
    </cofactor>
</comment>
<evidence type="ECO:0000256" key="4">
    <source>
        <dbReference type="ARBA" id="ARBA00022617"/>
    </source>
</evidence>
<sequence>MSEITRSPRVMQKLQSEIRNCTTRKPGELDITKMSYLKMVVKETLRLHPPAPLLIPHESLSHCQIGGYSVLPGTCVIVNGWWIGRDPGTWGENAAEFYPERNLEYGHQTKRTNNHMETFTIFPSWLLTTLLVLSLFCFFLYTVRSKRSPMVVPELPPNPPKLPIIGNLHQLLGKPRHQALWQLSQKYGPVFLLHIGSKPYLVISSSAMAKQVFKIQDHIFCSRPISQASKRLTYNYLDIAFSPYNNHWKKMRKLLVSEFLGPKRAVSFNHVLVAEIECMVRSISSHPSNTVVNLNKMFLASVKAVVCKVAFGKNYREEPLKGPSWEVMLDETMEILNGSLGDSFPWLGRLIDQFSGWNFKLEKCFSNIDAYIETIIDDHYNHITGEVNDDHDTDFVHTLLELSSIENPYDDRVTKGDIKALVMDVLTGGIDTTVVTMVWAMSEIIRSPRVMQKLQSEIRNCSRRKQGGHELDITKMSYLKMVVKETLRLHPPAPLLIPHESLSHCQIGGYSVLPGTCVLVNGWWIGRDPGTWGENAAEFYPERFENIDVDFGGGNFEMVPFGGGRRSCPAMNTVPATIESMMANLLYWFDWEVPDGVKNEDLNMLEEGSLVVRKKLPLCLVPKKHNWED</sequence>
<evidence type="ECO:0000256" key="7">
    <source>
        <dbReference type="ARBA" id="ARBA00022989"/>
    </source>
</evidence>
<dbReference type="PRINTS" id="PR00463">
    <property type="entry name" value="EP450I"/>
</dbReference>
<evidence type="ECO:0000256" key="5">
    <source>
        <dbReference type="ARBA" id="ARBA00022692"/>
    </source>
</evidence>
<keyword evidence="16" id="KW-1185">Reference proteome</keyword>
<keyword evidence="9 12" id="KW-0408">Iron</keyword>